<dbReference type="SUPFAM" id="SSF47384">
    <property type="entry name" value="Homodimeric domain of signal transducing histidine kinase"/>
    <property type="match status" value="1"/>
</dbReference>
<feature type="transmembrane region" description="Helical" evidence="11">
    <location>
        <begin position="174"/>
        <end position="196"/>
    </location>
</feature>
<comment type="subcellular location">
    <subcellularLocation>
        <location evidence="2">Membrane</location>
        <topology evidence="2">Multi-pass membrane protein</topology>
    </subcellularLocation>
</comment>
<evidence type="ECO:0000259" key="13">
    <source>
        <dbReference type="PROSITE" id="PS50885"/>
    </source>
</evidence>
<gene>
    <name evidence="14" type="ORF">C1I91_23770</name>
</gene>
<dbReference type="Proteomes" id="UP000286268">
    <property type="component" value="Chromosome"/>
</dbReference>
<dbReference type="GO" id="GO:0005886">
    <property type="term" value="C:plasma membrane"/>
    <property type="evidence" value="ECO:0007669"/>
    <property type="project" value="TreeGrafter"/>
</dbReference>
<feature type="domain" description="HAMP" evidence="13">
    <location>
        <begin position="198"/>
        <end position="250"/>
    </location>
</feature>
<accession>A0A3R5VB99</accession>
<keyword evidence="10 11" id="KW-0472">Membrane</keyword>
<dbReference type="PROSITE" id="PS50109">
    <property type="entry name" value="HIS_KIN"/>
    <property type="match status" value="1"/>
</dbReference>
<sequence>MKIVFKSIRSKFLFTFFLIILFTMLLLNTLITSLLEKSYIEKIKKDCDSLYKTSRSQIYEYENIKNFSLDETNLEYQARSLVNVINTPNQQYIRILDKNLQEIFSIDKGLEKIYITKSSDLESAKLNKAYTTISNINNKYIASFSYPLYFNNKFVGIINFKNDYTYLYNEKNMIIYNLNIILLLTLIIVTVITTYMTNKIINPLYKLMEITDRISKGSYASTINIRSNDELGTLAAKFNIMQDTIKENMETIKELESFRRQFFNNVTHELKTPLTGIKLYAQLLEEEYNNPQFVANAAERIKSESDRLYIMVEDLLNISKGTTAERNEILNVLSIKPIVETIISDMTLQAINKGMDLIITLEDASIKAYKNHIIQLFINLLDNAIKYGKENSSIYIDIFNKDNFCNISIKNSVENNSNTSIASNGIGLFIVDSIISRINGSYTIQNNDGIFSIKIKIPSL</sequence>
<dbReference type="SMART" id="SM00388">
    <property type="entry name" value="HisKA"/>
    <property type="match status" value="1"/>
</dbReference>
<dbReference type="PANTHER" id="PTHR45528">
    <property type="entry name" value="SENSOR HISTIDINE KINASE CPXA"/>
    <property type="match status" value="1"/>
</dbReference>
<dbReference type="FunFam" id="1.10.287.130:FF:000001">
    <property type="entry name" value="Two-component sensor histidine kinase"/>
    <property type="match status" value="1"/>
</dbReference>
<dbReference type="SMART" id="SM00304">
    <property type="entry name" value="HAMP"/>
    <property type="match status" value="1"/>
</dbReference>
<organism evidence="14 15">
    <name type="scientific">Clostridium manihotivorum</name>
    <dbReference type="NCBI Taxonomy" id="2320868"/>
    <lineage>
        <taxon>Bacteria</taxon>
        <taxon>Bacillati</taxon>
        <taxon>Bacillota</taxon>
        <taxon>Clostridia</taxon>
        <taxon>Eubacteriales</taxon>
        <taxon>Clostridiaceae</taxon>
        <taxon>Clostridium</taxon>
    </lineage>
</organism>
<evidence type="ECO:0000256" key="11">
    <source>
        <dbReference type="SAM" id="Phobius"/>
    </source>
</evidence>
<feature type="transmembrane region" description="Helical" evidence="11">
    <location>
        <begin position="12"/>
        <end position="35"/>
    </location>
</feature>
<evidence type="ECO:0000256" key="10">
    <source>
        <dbReference type="ARBA" id="ARBA00023136"/>
    </source>
</evidence>
<evidence type="ECO:0000256" key="7">
    <source>
        <dbReference type="ARBA" id="ARBA00022777"/>
    </source>
</evidence>
<name>A0A3R5VB99_9CLOT</name>
<dbReference type="InterPro" id="IPR036097">
    <property type="entry name" value="HisK_dim/P_sf"/>
</dbReference>
<dbReference type="Pfam" id="PF00512">
    <property type="entry name" value="HisKA"/>
    <property type="match status" value="1"/>
</dbReference>
<dbReference type="InterPro" id="IPR003660">
    <property type="entry name" value="HAMP_dom"/>
</dbReference>
<evidence type="ECO:0000256" key="9">
    <source>
        <dbReference type="ARBA" id="ARBA00023012"/>
    </source>
</evidence>
<reference evidence="14 15" key="1">
    <citation type="submission" date="2018-01" db="EMBL/GenBank/DDBJ databases">
        <title>Genome Sequencing and Assembly of Anaerobacter polyendosporus strain CT4.</title>
        <authorList>
            <person name="Tachaapaikoon C."/>
            <person name="Sutheeworapong S."/>
            <person name="Jenjaroenpun P."/>
            <person name="Wongsurawat T."/>
            <person name="Nookeaw I."/>
            <person name="Cheawchanlertfa P."/>
            <person name="Kosugi A."/>
            <person name="Cheevadhanarak S."/>
            <person name="Ratanakhanokchai K."/>
        </authorList>
    </citation>
    <scope>NUCLEOTIDE SEQUENCE [LARGE SCALE GENOMIC DNA]</scope>
    <source>
        <strain evidence="14 15">CT4</strain>
    </source>
</reference>
<dbReference type="InterPro" id="IPR003661">
    <property type="entry name" value="HisK_dim/P_dom"/>
</dbReference>
<feature type="domain" description="Histidine kinase" evidence="12">
    <location>
        <begin position="265"/>
        <end position="460"/>
    </location>
</feature>
<dbReference type="AlphaFoldDB" id="A0A3R5VB99"/>
<evidence type="ECO:0000256" key="3">
    <source>
        <dbReference type="ARBA" id="ARBA00012438"/>
    </source>
</evidence>
<dbReference type="GO" id="GO:0000155">
    <property type="term" value="F:phosphorelay sensor kinase activity"/>
    <property type="evidence" value="ECO:0007669"/>
    <property type="project" value="InterPro"/>
</dbReference>
<dbReference type="OrthoDB" id="9786919at2"/>
<dbReference type="CDD" id="cd06225">
    <property type="entry name" value="HAMP"/>
    <property type="match status" value="1"/>
</dbReference>
<evidence type="ECO:0000256" key="1">
    <source>
        <dbReference type="ARBA" id="ARBA00000085"/>
    </source>
</evidence>
<dbReference type="Gene3D" id="1.10.287.130">
    <property type="match status" value="1"/>
</dbReference>
<dbReference type="CDD" id="cd00082">
    <property type="entry name" value="HisKA"/>
    <property type="match status" value="1"/>
</dbReference>
<dbReference type="PROSITE" id="PS50885">
    <property type="entry name" value="HAMP"/>
    <property type="match status" value="1"/>
</dbReference>
<keyword evidence="8 11" id="KW-1133">Transmembrane helix</keyword>
<dbReference type="SUPFAM" id="SSF55874">
    <property type="entry name" value="ATPase domain of HSP90 chaperone/DNA topoisomerase II/histidine kinase"/>
    <property type="match status" value="1"/>
</dbReference>
<dbReference type="SUPFAM" id="SSF158472">
    <property type="entry name" value="HAMP domain-like"/>
    <property type="match status" value="1"/>
</dbReference>
<dbReference type="InterPro" id="IPR036890">
    <property type="entry name" value="HATPase_C_sf"/>
</dbReference>
<evidence type="ECO:0000256" key="6">
    <source>
        <dbReference type="ARBA" id="ARBA00022692"/>
    </source>
</evidence>
<evidence type="ECO:0000313" key="14">
    <source>
        <dbReference type="EMBL" id="QAA34413.1"/>
    </source>
</evidence>
<evidence type="ECO:0000256" key="5">
    <source>
        <dbReference type="ARBA" id="ARBA00022679"/>
    </source>
</evidence>
<dbReference type="Pfam" id="PF00672">
    <property type="entry name" value="HAMP"/>
    <property type="match status" value="1"/>
</dbReference>
<evidence type="ECO:0000256" key="8">
    <source>
        <dbReference type="ARBA" id="ARBA00022989"/>
    </source>
</evidence>
<dbReference type="EC" id="2.7.13.3" evidence="3"/>
<dbReference type="EMBL" id="CP025746">
    <property type="protein sequence ID" value="QAA34413.1"/>
    <property type="molecule type" value="Genomic_DNA"/>
</dbReference>
<dbReference type="InterPro" id="IPR005467">
    <property type="entry name" value="His_kinase_dom"/>
</dbReference>
<protein>
    <recommendedName>
        <fullName evidence="3">histidine kinase</fullName>
        <ecNumber evidence="3">2.7.13.3</ecNumber>
    </recommendedName>
</protein>
<keyword evidence="4" id="KW-0597">Phosphoprotein</keyword>
<dbReference type="KEGG" id="cmah:C1I91_23770"/>
<dbReference type="InterPro" id="IPR050398">
    <property type="entry name" value="HssS/ArlS-like"/>
</dbReference>
<evidence type="ECO:0000259" key="12">
    <source>
        <dbReference type="PROSITE" id="PS50109"/>
    </source>
</evidence>
<evidence type="ECO:0000256" key="4">
    <source>
        <dbReference type="ARBA" id="ARBA00022553"/>
    </source>
</evidence>
<dbReference type="Pfam" id="PF14501">
    <property type="entry name" value="HATPase_c_5"/>
    <property type="match status" value="1"/>
</dbReference>
<keyword evidence="5" id="KW-0808">Transferase</keyword>
<keyword evidence="6 11" id="KW-0812">Transmembrane</keyword>
<evidence type="ECO:0000256" key="2">
    <source>
        <dbReference type="ARBA" id="ARBA00004141"/>
    </source>
</evidence>
<dbReference type="SMART" id="SM00387">
    <property type="entry name" value="HATPase_c"/>
    <property type="match status" value="1"/>
</dbReference>
<keyword evidence="9" id="KW-0902">Two-component regulatory system</keyword>
<comment type="catalytic activity">
    <reaction evidence="1">
        <text>ATP + protein L-histidine = ADP + protein N-phospho-L-histidine.</text>
        <dbReference type="EC" id="2.7.13.3"/>
    </reaction>
</comment>
<dbReference type="Gene3D" id="3.30.565.10">
    <property type="entry name" value="Histidine kinase-like ATPase, C-terminal domain"/>
    <property type="match status" value="1"/>
</dbReference>
<keyword evidence="7" id="KW-0418">Kinase</keyword>
<evidence type="ECO:0000313" key="15">
    <source>
        <dbReference type="Proteomes" id="UP000286268"/>
    </source>
</evidence>
<dbReference type="Gene3D" id="6.10.340.10">
    <property type="match status" value="1"/>
</dbReference>
<dbReference type="InterPro" id="IPR003594">
    <property type="entry name" value="HATPase_dom"/>
</dbReference>
<dbReference type="PANTHER" id="PTHR45528:SF10">
    <property type="entry name" value="METHYL-ACCEPTING CHEMOTAXIS PROTEIN"/>
    <property type="match status" value="1"/>
</dbReference>
<keyword evidence="15" id="KW-1185">Reference proteome</keyword>
<dbReference type="InterPro" id="IPR032834">
    <property type="entry name" value="NatK-like_C"/>
</dbReference>
<proteinExistence type="predicted"/>